<evidence type="ECO:0000256" key="5">
    <source>
        <dbReference type="ARBA" id="ARBA00022692"/>
    </source>
</evidence>
<dbReference type="InterPro" id="IPR004667">
    <property type="entry name" value="ADP_ATP_car_bac_type"/>
</dbReference>
<comment type="caution">
    <text evidence="12">The sequence shown here is derived from an EMBL/GenBank/DDBJ whole genome shotgun (WGS) entry which is preliminary data.</text>
</comment>
<evidence type="ECO:0000256" key="4">
    <source>
        <dbReference type="ARBA" id="ARBA00022475"/>
    </source>
</evidence>
<dbReference type="GO" id="GO:0005524">
    <property type="term" value="F:ATP binding"/>
    <property type="evidence" value="ECO:0007669"/>
    <property type="project" value="UniProtKB-KW"/>
</dbReference>
<protein>
    <recommendedName>
        <fullName evidence="11">ADP,ATP carrier protein</fullName>
    </recommendedName>
</protein>
<sequence length="90" mass="10376">MTALMFCILLIQNLIRALKDSIVITMIGAETTSFLKIWGVLPAACLMTIIYIKLVNVVKNEKVFYIILLTFLTFFLFLDLLFFQTTNTYI</sequence>
<dbReference type="GO" id="GO:0005886">
    <property type="term" value="C:plasma membrane"/>
    <property type="evidence" value="ECO:0007669"/>
    <property type="project" value="UniProtKB-SubCell"/>
</dbReference>
<reference evidence="12 13" key="1">
    <citation type="submission" date="2015-02" db="EMBL/GenBank/DDBJ databases">
        <title>Genome Sequencing of Rickettsiales.</title>
        <authorList>
            <person name="Daugherty S.C."/>
            <person name="Su Q."/>
            <person name="Abolude K."/>
            <person name="Beier-Sexton M."/>
            <person name="Carlyon J.A."/>
            <person name="Carter R."/>
            <person name="Day N.P."/>
            <person name="Dumler S.J."/>
            <person name="Dyachenko V."/>
            <person name="Godinez A."/>
            <person name="Kurtti T.J."/>
            <person name="Lichay M."/>
            <person name="Mullins K.E."/>
            <person name="Ott S."/>
            <person name="Pappas-Brown V."/>
            <person name="Paris D.H."/>
            <person name="Patel P."/>
            <person name="Richards A.L."/>
            <person name="Sadzewicz L."/>
            <person name="Sears K."/>
            <person name="Seidman D."/>
            <person name="Sengamalay N."/>
            <person name="Stenos J."/>
            <person name="Tallon L.J."/>
            <person name="Vincent G."/>
            <person name="Fraser C.M."/>
            <person name="Munderloh U."/>
            <person name="Dunning-Hotopp J.C."/>
        </authorList>
    </citation>
    <scope>NUCLEOTIDE SEQUENCE [LARGE SCALE GENOMIC DNA]</scope>
    <source>
        <strain evidence="12 13">Gilliam</strain>
    </source>
</reference>
<dbReference type="AlphaFoldDB" id="A0A0F3MDN6"/>
<keyword evidence="5 11" id="KW-0812">Transmembrane</keyword>
<keyword evidence="8 11" id="KW-1133">Transmembrane helix</keyword>
<dbReference type="EMBL" id="LANO01000019">
    <property type="protein sequence ID" value="KJV52664.1"/>
    <property type="molecule type" value="Genomic_DNA"/>
</dbReference>
<evidence type="ECO:0000256" key="3">
    <source>
        <dbReference type="ARBA" id="ARBA00022448"/>
    </source>
</evidence>
<gene>
    <name evidence="12" type="ORF">OTSGILL_1341</name>
</gene>
<keyword evidence="4" id="KW-1003">Cell membrane</keyword>
<dbReference type="PATRIC" id="fig|1359184.3.peg.634"/>
<evidence type="ECO:0000256" key="9">
    <source>
        <dbReference type="ARBA" id="ARBA00023136"/>
    </source>
</evidence>
<feature type="transmembrane region" description="Helical" evidence="11">
    <location>
        <begin position="64"/>
        <end position="83"/>
    </location>
</feature>
<feature type="transmembrane region" description="Helical" evidence="11">
    <location>
        <begin position="33"/>
        <end position="52"/>
    </location>
</feature>
<evidence type="ECO:0000256" key="2">
    <source>
        <dbReference type="ARBA" id="ARBA00007127"/>
    </source>
</evidence>
<dbReference type="Proteomes" id="UP000033769">
    <property type="component" value="Unassembled WGS sequence"/>
</dbReference>
<name>A0A0F3MDN6_ORITS</name>
<keyword evidence="6 11" id="KW-0547">Nucleotide-binding</keyword>
<evidence type="ECO:0000256" key="7">
    <source>
        <dbReference type="ARBA" id="ARBA00022840"/>
    </source>
</evidence>
<evidence type="ECO:0000256" key="10">
    <source>
        <dbReference type="ARBA" id="ARBA00024792"/>
    </source>
</evidence>
<dbReference type="Pfam" id="PF03219">
    <property type="entry name" value="TLC"/>
    <property type="match status" value="1"/>
</dbReference>
<comment type="function">
    <text evidence="10 11">Provides the rickettsial cell with host ATP in exchange for rickettsial ADP. This is an obligate exchange system. This energy acquiring activity is an important component of rickettsial parasitism.</text>
</comment>
<comment type="similarity">
    <text evidence="2 11">Belongs to the ADP/ATP translocase tlc family.</text>
</comment>
<comment type="caution">
    <text evidence="11">Lacks conserved residue(s) required for the propagation of feature annotation.</text>
</comment>
<evidence type="ECO:0000256" key="6">
    <source>
        <dbReference type="ARBA" id="ARBA00022741"/>
    </source>
</evidence>
<keyword evidence="3 11" id="KW-0813">Transport</keyword>
<proteinExistence type="inferred from homology"/>
<evidence type="ECO:0000313" key="13">
    <source>
        <dbReference type="Proteomes" id="UP000033769"/>
    </source>
</evidence>
<organism evidence="12 13">
    <name type="scientific">Orientia tsutsugamushi str. Gilliam</name>
    <dbReference type="NCBI Taxonomy" id="1359184"/>
    <lineage>
        <taxon>Bacteria</taxon>
        <taxon>Pseudomonadati</taxon>
        <taxon>Pseudomonadota</taxon>
        <taxon>Alphaproteobacteria</taxon>
        <taxon>Rickettsiales</taxon>
        <taxon>Rickettsiaceae</taxon>
        <taxon>Rickettsieae</taxon>
        <taxon>Orientia</taxon>
    </lineage>
</organism>
<dbReference type="PANTHER" id="PTHR31187:SF1">
    <property type="entry name" value="ADP,ATP CARRIER PROTEIN 1"/>
    <property type="match status" value="1"/>
</dbReference>
<keyword evidence="9 11" id="KW-0472">Membrane</keyword>
<evidence type="ECO:0000256" key="8">
    <source>
        <dbReference type="ARBA" id="ARBA00022989"/>
    </source>
</evidence>
<evidence type="ECO:0000256" key="1">
    <source>
        <dbReference type="ARBA" id="ARBA00004651"/>
    </source>
</evidence>
<dbReference type="GO" id="GO:0005471">
    <property type="term" value="F:ATP:ADP antiporter activity"/>
    <property type="evidence" value="ECO:0007669"/>
    <property type="project" value="InterPro"/>
</dbReference>
<accession>A0A0F3MDN6</accession>
<evidence type="ECO:0000313" key="12">
    <source>
        <dbReference type="EMBL" id="KJV52664.1"/>
    </source>
</evidence>
<comment type="subcellular location">
    <subcellularLocation>
        <location evidence="1">Cell membrane</location>
        <topology evidence="1">Multi-pass membrane protein</topology>
    </subcellularLocation>
    <subcellularLocation>
        <location evidence="11">Membrane</location>
        <topology evidence="11">Multi-pass membrane protein</topology>
    </subcellularLocation>
</comment>
<evidence type="ECO:0000256" key="11">
    <source>
        <dbReference type="RuleBase" id="RU363121"/>
    </source>
</evidence>
<keyword evidence="7 11" id="KW-0067">ATP-binding</keyword>
<dbReference type="PANTHER" id="PTHR31187">
    <property type="match status" value="1"/>
</dbReference>